<dbReference type="InterPro" id="IPR050272">
    <property type="entry name" value="Isochorismatase-like_hydrls"/>
</dbReference>
<evidence type="ECO:0000256" key="1">
    <source>
        <dbReference type="ARBA" id="ARBA00022801"/>
    </source>
</evidence>
<dbReference type="SUPFAM" id="SSF52499">
    <property type="entry name" value="Isochorismatase-like hydrolases"/>
    <property type="match status" value="1"/>
</dbReference>
<dbReference type="InterPro" id="IPR016291">
    <property type="entry name" value="Isochorismatase"/>
</dbReference>
<protein>
    <submittedName>
        <fullName evidence="3">Maleamate amidohydrolase</fullName>
    </submittedName>
</protein>
<sequence>MTDGVLDPGLFPPGLGVETLAAGRRPAVIMVDLMQAYFEPGCAFDLGSTAVLGPAASVLAAARAGGHPVVHTRVEFDRATADASVFVRKVPSLRDLAPGARLGRLRDEVAPTGDEPVVVKQAASAFFGTSLAEDLHERGVDTVVITGVSTSGCVRATAVDALQHDLVPVVVSDAVADRAPGPHHATLYDLRSKYGSVVDAAGAVRYLERTA</sequence>
<dbReference type="Gene3D" id="3.40.50.850">
    <property type="entry name" value="Isochorismatase-like"/>
    <property type="match status" value="1"/>
</dbReference>
<dbReference type="Pfam" id="PF00857">
    <property type="entry name" value="Isochorismatase"/>
    <property type="match status" value="1"/>
</dbReference>
<dbReference type="PANTHER" id="PTHR43540:SF1">
    <property type="entry name" value="ISOCHORISMATASE HYDROLASE"/>
    <property type="match status" value="1"/>
</dbReference>
<dbReference type="AlphaFoldDB" id="A0A2M9BGI1"/>
<keyword evidence="4" id="KW-1185">Reference proteome</keyword>
<feature type="domain" description="Isochorismatase-like" evidence="2">
    <location>
        <begin position="27"/>
        <end position="201"/>
    </location>
</feature>
<name>A0A2M9BGI1_9ACTN</name>
<dbReference type="Proteomes" id="UP000230842">
    <property type="component" value="Unassembled WGS sequence"/>
</dbReference>
<reference evidence="3 4" key="1">
    <citation type="submission" date="2017-11" db="EMBL/GenBank/DDBJ databases">
        <title>Genomic Encyclopedia of Archaeal and Bacterial Type Strains, Phase II (KMG-II): From Individual Species to Whole Genera.</title>
        <authorList>
            <person name="Goeker M."/>
        </authorList>
    </citation>
    <scope>NUCLEOTIDE SEQUENCE [LARGE SCALE GENOMIC DNA]</scope>
    <source>
        <strain evidence="3 4">DSM 27763</strain>
    </source>
</reference>
<gene>
    <name evidence="3" type="ORF">CLV56_1283</name>
</gene>
<comment type="caution">
    <text evidence="3">The sequence shown here is derived from an EMBL/GenBank/DDBJ whole genome shotgun (WGS) entry which is preliminary data.</text>
</comment>
<dbReference type="PANTHER" id="PTHR43540">
    <property type="entry name" value="PEROXYUREIDOACRYLATE/UREIDOACRYLATE AMIDOHYDROLASE-RELATED"/>
    <property type="match status" value="1"/>
</dbReference>
<organism evidence="3 4">
    <name type="scientific">Mumia flava</name>
    <dbReference type="NCBI Taxonomy" id="1348852"/>
    <lineage>
        <taxon>Bacteria</taxon>
        <taxon>Bacillati</taxon>
        <taxon>Actinomycetota</taxon>
        <taxon>Actinomycetes</taxon>
        <taxon>Propionibacteriales</taxon>
        <taxon>Nocardioidaceae</taxon>
        <taxon>Mumia</taxon>
    </lineage>
</organism>
<proteinExistence type="predicted"/>
<dbReference type="PRINTS" id="PR01398">
    <property type="entry name" value="ISCHRISMTASE"/>
</dbReference>
<dbReference type="EMBL" id="PGEZ01000001">
    <property type="protein sequence ID" value="PJJ57063.1"/>
    <property type="molecule type" value="Genomic_DNA"/>
</dbReference>
<evidence type="ECO:0000313" key="4">
    <source>
        <dbReference type="Proteomes" id="UP000230842"/>
    </source>
</evidence>
<evidence type="ECO:0000313" key="3">
    <source>
        <dbReference type="EMBL" id="PJJ57063.1"/>
    </source>
</evidence>
<dbReference type="InterPro" id="IPR000868">
    <property type="entry name" value="Isochorismatase-like_dom"/>
</dbReference>
<dbReference type="RefSeq" id="WP_211287995.1">
    <property type="nucleotide sequence ID" value="NZ_PGEZ01000001.1"/>
</dbReference>
<dbReference type="InterPro" id="IPR036380">
    <property type="entry name" value="Isochorismatase-like_sf"/>
</dbReference>
<accession>A0A2M9BGI1</accession>
<keyword evidence="1 3" id="KW-0378">Hydrolase</keyword>
<dbReference type="GO" id="GO:0008908">
    <property type="term" value="F:isochorismatase activity"/>
    <property type="evidence" value="ECO:0007669"/>
    <property type="project" value="InterPro"/>
</dbReference>
<evidence type="ECO:0000259" key="2">
    <source>
        <dbReference type="Pfam" id="PF00857"/>
    </source>
</evidence>